<feature type="transmembrane region" description="Helical" evidence="2">
    <location>
        <begin position="265"/>
        <end position="287"/>
    </location>
</feature>
<protein>
    <recommendedName>
        <fullName evidence="6">Kynurenine formamidase</fullName>
    </recommendedName>
</protein>
<accession>A0A8W8MSI9</accession>
<keyword evidence="3" id="KW-0732">Signal</keyword>
<dbReference type="SUPFAM" id="SSF102198">
    <property type="entry name" value="Putative cyclase"/>
    <property type="match status" value="1"/>
</dbReference>
<dbReference type="GO" id="GO:0004061">
    <property type="term" value="F:arylformamidase activity"/>
    <property type="evidence" value="ECO:0007669"/>
    <property type="project" value="InterPro"/>
</dbReference>
<dbReference type="GO" id="GO:0019441">
    <property type="term" value="P:L-tryptophan catabolic process to kynurenine"/>
    <property type="evidence" value="ECO:0007669"/>
    <property type="project" value="InterPro"/>
</dbReference>
<keyword evidence="2" id="KW-0812">Transmembrane</keyword>
<keyword evidence="5" id="KW-1185">Reference proteome</keyword>
<dbReference type="InterPro" id="IPR037175">
    <property type="entry name" value="KFase_sf"/>
</dbReference>
<dbReference type="PANTHER" id="PTHR31118:SF12">
    <property type="entry name" value="CYCLASE-LIKE PROTEIN 2"/>
    <property type="match status" value="1"/>
</dbReference>
<feature type="signal peptide" evidence="3">
    <location>
        <begin position="1"/>
        <end position="21"/>
    </location>
</feature>
<dbReference type="AlphaFoldDB" id="A0A8W8MSI9"/>
<dbReference type="OMA" id="KDGWDAS"/>
<dbReference type="Gene3D" id="3.50.30.50">
    <property type="entry name" value="Putative cyclase"/>
    <property type="match status" value="1"/>
</dbReference>
<evidence type="ECO:0000313" key="4">
    <source>
        <dbReference type="EnsemblMetazoa" id="G34855.1:cds"/>
    </source>
</evidence>
<evidence type="ECO:0000256" key="2">
    <source>
        <dbReference type="SAM" id="Phobius"/>
    </source>
</evidence>
<proteinExistence type="inferred from homology"/>
<feature type="chain" id="PRO_5036484779" description="Kynurenine formamidase" evidence="3">
    <location>
        <begin position="22"/>
        <end position="288"/>
    </location>
</feature>
<organism evidence="4 5">
    <name type="scientific">Magallana gigas</name>
    <name type="common">Pacific oyster</name>
    <name type="synonym">Crassostrea gigas</name>
    <dbReference type="NCBI Taxonomy" id="29159"/>
    <lineage>
        <taxon>Eukaryota</taxon>
        <taxon>Metazoa</taxon>
        <taxon>Spiralia</taxon>
        <taxon>Lophotrochozoa</taxon>
        <taxon>Mollusca</taxon>
        <taxon>Bivalvia</taxon>
        <taxon>Autobranchia</taxon>
        <taxon>Pteriomorphia</taxon>
        <taxon>Ostreida</taxon>
        <taxon>Ostreoidea</taxon>
        <taxon>Ostreidae</taxon>
        <taxon>Magallana</taxon>
    </lineage>
</organism>
<reference evidence="4" key="1">
    <citation type="submission" date="2022-08" db="UniProtKB">
        <authorList>
            <consortium name="EnsemblMetazoa"/>
        </authorList>
    </citation>
    <scope>IDENTIFICATION</scope>
    <source>
        <strain evidence="4">05x7-T-G4-1.051#20</strain>
    </source>
</reference>
<evidence type="ECO:0008006" key="6">
    <source>
        <dbReference type="Google" id="ProtNLM"/>
    </source>
</evidence>
<dbReference type="OrthoDB" id="7108654at2759"/>
<sequence length="288" mass="32273">MAHHVNFCVLFFATAVHLVQTVPRIVDLSYKQNRDSVTWPSNPSYNFTQLFRGYSETYKLWLENNHFAMPEHMGTHIDAPVHTVKGMWRTDQIPMENLYGAGVIINVKSKAATNPDYRVTVDDLLMWEEKYGEMPRRAVAIMNSGWSSKYPNKTLVFGSPEPTDISTLHFPSWHEDAVTWLINKRQINAVGVDTPSTDYGMSSTYPCHTLLGKNSVVGIENVANLDNVPESGSTIYIPVLNIADGSGGPARVFATYDDEPNKTNAAAMVTCFTFYLYILAAVLVCYVM</sequence>
<evidence type="ECO:0000256" key="3">
    <source>
        <dbReference type="SAM" id="SignalP"/>
    </source>
</evidence>
<evidence type="ECO:0000256" key="1">
    <source>
        <dbReference type="ARBA" id="ARBA00007865"/>
    </source>
</evidence>
<dbReference type="PANTHER" id="PTHR31118">
    <property type="entry name" value="CYCLASE-LIKE PROTEIN 2"/>
    <property type="match status" value="1"/>
</dbReference>
<name>A0A8W8MSI9_MAGGI</name>
<comment type="similarity">
    <text evidence="1">Belongs to the Cyclase 1 superfamily.</text>
</comment>
<evidence type="ECO:0000313" key="5">
    <source>
        <dbReference type="Proteomes" id="UP000005408"/>
    </source>
</evidence>
<dbReference type="EnsemblMetazoa" id="G34855.1">
    <property type="protein sequence ID" value="G34855.1:cds"/>
    <property type="gene ID" value="G34855"/>
</dbReference>
<keyword evidence="2" id="KW-0472">Membrane</keyword>
<dbReference type="Pfam" id="PF04199">
    <property type="entry name" value="Cyclase"/>
    <property type="match status" value="1"/>
</dbReference>
<dbReference type="InterPro" id="IPR007325">
    <property type="entry name" value="KFase/CYL"/>
</dbReference>
<dbReference type="Proteomes" id="UP000005408">
    <property type="component" value="Unassembled WGS sequence"/>
</dbReference>
<keyword evidence="2" id="KW-1133">Transmembrane helix</keyword>